<evidence type="ECO:0000313" key="2">
    <source>
        <dbReference type="EMBL" id="MBX10551.1"/>
    </source>
</evidence>
<dbReference type="EMBL" id="GGEC01030067">
    <property type="protein sequence ID" value="MBX10551.1"/>
    <property type="molecule type" value="Transcribed_RNA"/>
</dbReference>
<reference evidence="2" key="1">
    <citation type="submission" date="2018-02" db="EMBL/GenBank/DDBJ databases">
        <title>Rhizophora mucronata_Transcriptome.</title>
        <authorList>
            <person name="Meera S.P."/>
            <person name="Sreeshan A."/>
            <person name="Augustine A."/>
        </authorList>
    </citation>
    <scope>NUCLEOTIDE SEQUENCE</scope>
    <source>
        <tissue evidence="2">Leaf</tissue>
    </source>
</reference>
<proteinExistence type="predicted"/>
<feature type="compositionally biased region" description="Acidic residues" evidence="1">
    <location>
        <begin position="1"/>
        <end position="23"/>
    </location>
</feature>
<organism evidence="2">
    <name type="scientific">Rhizophora mucronata</name>
    <name type="common">Asiatic mangrove</name>
    <dbReference type="NCBI Taxonomy" id="61149"/>
    <lineage>
        <taxon>Eukaryota</taxon>
        <taxon>Viridiplantae</taxon>
        <taxon>Streptophyta</taxon>
        <taxon>Embryophyta</taxon>
        <taxon>Tracheophyta</taxon>
        <taxon>Spermatophyta</taxon>
        <taxon>Magnoliopsida</taxon>
        <taxon>eudicotyledons</taxon>
        <taxon>Gunneridae</taxon>
        <taxon>Pentapetalae</taxon>
        <taxon>rosids</taxon>
        <taxon>fabids</taxon>
        <taxon>Malpighiales</taxon>
        <taxon>Rhizophoraceae</taxon>
        <taxon>Rhizophora</taxon>
    </lineage>
</organism>
<evidence type="ECO:0000256" key="1">
    <source>
        <dbReference type="SAM" id="MobiDB-lite"/>
    </source>
</evidence>
<dbReference type="AlphaFoldDB" id="A0A2P2KXU1"/>
<accession>A0A2P2KXU1</accession>
<name>A0A2P2KXU1_RHIMU</name>
<protein>
    <submittedName>
        <fullName evidence="2">Uncharacterized protein</fullName>
    </submittedName>
</protein>
<sequence length="49" mass="5488">MKSMIGDDDDDDDDEDDDDDDDPTQAGPKIRFTILPSFTFERACVCVCV</sequence>
<feature type="region of interest" description="Disordered" evidence="1">
    <location>
        <begin position="1"/>
        <end position="29"/>
    </location>
</feature>